<sequence>MNQKKFKSIYKQSPIALTFIIITSIKCFTIYNLINFIKLEQSTLCYYLCNIILTGYIILFILLQSSFLMLSIVDPGSLESLNCSVNVPNGFKSTIRYCNKCIGNKWKPPRAHHCTMCNICIFRMDHHCILVNNCIGYSNQKIYILFLFYSLCSTIFTVAISLLLTYKLKLSSNASVHKITTALIINSIVNIIIFLTAAVFFSDQIDYITSNSSLVELLSNRRGRNTEFINNFKVIFGENKLLWFLPTKNSANPDFCEELYEIIDYPKSQISSEIRHADSIDQFKSKLTNIDQKPLKNE</sequence>
<evidence type="ECO:0000256" key="6">
    <source>
        <dbReference type="ARBA" id="ARBA00023315"/>
    </source>
</evidence>
<dbReference type="InterPro" id="IPR039859">
    <property type="entry name" value="PFA4/ZDH16/20/ERF2-like"/>
</dbReference>
<evidence type="ECO:0000256" key="5">
    <source>
        <dbReference type="ARBA" id="ARBA00023136"/>
    </source>
</evidence>
<proteinExistence type="inferred from homology"/>
<evidence type="ECO:0000256" key="7">
    <source>
        <dbReference type="RuleBase" id="RU079119"/>
    </source>
</evidence>
<comment type="domain">
    <text evidence="7">The DHHC domain is required for palmitoyltransferase activity.</text>
</comment>
<evidence type="ECO:0000313" key="9">
    <source>
        <dbReference type="EMBL" id="KAJ1604808.1"/>
    </source>
</evidence>
<comment type="caution">
    <text evidence="9">The sequence shown here is derived from an EMBL/GenBank/DDBJ whole genome shotgun (WGS) entry which is preliminary data.</text>
</comment>
<keyword evidence="6 7" id="KW-0012">Acyltransferase</keyword>
<keyword evidence="3 7" id="KW-0812">Transmembrane</keyword>
<dbReference type="InterPro" id="IPR001594">
    <property type="entry name" value="Palmitoyltrfase_DHHC"/>
</dbReference>
<comment type="similarity">
    <text evidence="7">Belongs to the DHHC palmitoyltransferase family.</text>
</comment>
<comment type="catalytic activity">
    <reaction evidence="7">
        <text>L-cysteinyl-[protein] + hexadecanoyl-CoA = S-hexadecanoyl-L-cysteinyl-[protein] + CoA</text>
        <dbReference type="Rhea" id="RHEA:36683"/>
        <dbReference type="Rhea" id="RHEA-COMP:10131"/>
        <dbReference type="Rhea" id="RHEA-COMP:11032"/>
        <dbReference type="ChEBI" id="CHEBI:29950"/>
        <dbReference type="ChEBI" id="CHEBI:57287"/>
        <dbReference type="ChEBI" id="CHEBI:57379"/>
        <dbReference type="ChEBI" id="CHEBI:74151"/>
        <dbReference type="EC" id="2.3.1.225"/>
    </reaction>
</comment>
<dbReference type="Proteomes" id="UP001071777">
    <property type="component" value="Unassembled WGS sequence"/>
</dbReference>
<protein>
    <recommendedName>
        <fullName evidence="7">Palmitoyltransferase</fullName>
        <ecNumber evidence="7">2.3.1.225</ecNumber>
    </recommendedName>
</protein>
<feature type="transmembrane region" description="Helical" evidence="7">
    <location>
        <begin position="46"/>
        <end position="72"/>
    </location>
</feature>
<reference evidence="9" key="1">
    <citation type="submission" date="2022-10" db="EMBL/GenBank/DDBJ databases">
        <title>Adaptive evolution leads to modifications in subtelomeric GC content in a zoonotic Cryptosporidium species.</title>
        <authorList>
            <person name="Li J."/>
            <person name="Feng Y."/>
            <person name="Xiao L."/>
        </authorList>
    </citation>
    <scope>NUCLEOTIDE SEQUENCE</scope>
    <source>
        <strain evidence="9">25894</strain>
    </source>
</reference>
<keyword evidence="10" id="KW-1185">Reference proteome</keyword>
<evidence type="ECO:0000256" key="2">
    <source>
        <dbReference type="ARBA" id="ARBA00022679"/>
    </source>
</evidence>
<comment type="subcellular location">
    <subcellularLocation>
        <location evidence="1">Membrane</location>
        <topology evidence="1">Multi-pass membrane protein</topology>
    </subcellularLocation>
</comment>
<keyword evidence="4 7" id="KW-1133">Transmembrane helix</keyword>
<gene>
    <name evidence="9" type="ORF">OJ252_3645</name>
</gene>
<accession>A0ABQ8P255</accession>
<dbReference type="PROSITE" id="PS50216">
    <property type="entry name" value="DHHC"/>
    <property type="match status" value="1"/>
</dbReference>
<dbReference type="EC" id="2.3.1.225" evidence="7"/>
<feature type="domain" description="Palmitoyltransferase DHHC" evidence="8">
    <location>
        <begin position="95"/>
        <end position="217"/>
    </location>
</feature>
<feature type="transmembrane region" description="Helical" evidence="7">
    <location>
        <begin position="142"/>
        <end position="166"/>
    </location>
</feature>
<evidence type="ECO:0000256" key="4">
    <source>
        <dbReference type="ARBA" id="ARBA00022989"/>
    </source>
</evidence>
<dbReference type="PANTHER" id="PTHR12246">
    <property type="entry name" value="PALMITOYLTRANSFERASE ZDHHC16"/>
    <property type="match status" value="1"/>
</dbReference>
<feature type="transmembrane region" description="Helical" evidence="7">
    <location>
        <begin position="178"/>
        <end position="201"/>
    </location>
</feature>
<feature type="transmembrane region" description="Helical" evidence="7">
    <location>
        <begin position="15"/>
        <end position="34"/>
    </location>
</feature>
<evidence type="ECO:0000313" key="10">
    <source>
        <dbReference type="Proteomes" id="UP001071777"/>
    </source>
</evidence>
<keyword evidence="5 7" id="KW-0472">Membrane</keyword>
<evidence type="ECO:0000256" key="3">
    <source>
        <dbReference type="ARBA" id="ARBA00022692"/>
    </source>
</evidence>
<evidence type="ECO:0000256" key="1">
    <source>
        <dbReference type="ARBA" id="ARBA00004141"/>
    </source>
</evidence>
<organism evidence="9 10">
    <name type="scientific">Cryptosporidium canis</name>
    <dbReference type="NCBI Taxonomy" id="195482"/>
    <lineage>
        <taxon>Eukaryota</taxon>
        <taxon>Sar</taxon>
        <taxon>Alveolata</taxon>
        <taxon>Apicomplexa</taxon>
        <taxon>Conoidasida</taxon>
        <taxon>Coccidia</taxon>
        <taxon>Eucoccidiorida</taxon>
        <taxon>Eimeriorina</taxon>
        <taxon>Cryptosporidiidae</taxon>
        <taxon>Cryptosporidium</taxon>
    </lineage>
</organism>
<evidence type="ECO:0000259" key="8">
    <source>
        <dbReference type="Pfam" id="PF01529"/>
    </source>
</evidence>
<name>A0ABQ8P255_9CRYT</name>
<dbReference type="EMBL" id="JAPCXB010000212">
    <property type="protein sequence ID" value="KAJ1604808.1"/>
    <property type="molecule type" value="Genomic_DNA"/>
</dbReference>
<dbReference type="Pfam" id="PF01529">
    <property type="entry name" value="DHHC"/>
    <property type="match status" value="1"/>
</dbReference>
<keyword evidence="2 7" id="KW-0808">Transferase</keyword>